<evidence type="ECO:0000313" key="3">
    <source>
        <dbReference type="Proteomes" id="UP000005207"/>
    </source>
</evidence>
<evidence type="ECO:0000313" key="2">
    <source>
        <dbReference type="Ensembl" id="ENSONIP00000044683.1"/>
    </source>
</evidence>
<evidence type="ECO:0008006" key="4">
    <source>
        <dbReference type="Google" id="ProtNLM"/>
    </source>
</evidence>
<keyword evidence="1" id="KW-0732">Signal</keyword>
<feature type="chain" id="PRO_5025329003" description="Chemokine interleukin-8-like domain-containing protein" evidence="1">
    <location>
        <begin position="23"/>
        <end position="65"/>
    </location>
</feature>
<reference evidence="2" key="3">
    <citation type="submission" date="2025-09" db="UniProtKB">
        <authorList>
            <consortium name="Ensembl"/>
        </authorList>
    </citation>
    <scope>IDENTIFICATION</scope>
</reference>
<dbReference type="Proteomes" id="UP000005207">
    <property type="component" value="Linkage group LG3"/>
</dbReference>
<dbReference type="InParanoid" id="A0A669CA70"/>
<proteinExistence type="predicted"/>
<reference evidence="3" key="1">
    <citation type="submission" date="2012-01" db="EMBL/GenBank/DDBJ databases">
        <title>The Genome Sequence of Oreochromis niloticus (Nile Tilapia).</title>
        <authorList>
            <consortium name="Broad Institute Genome Assembly Team"/>
            <consortium name="Broad Institute Sequencing Platform"/>
            <person name="Di Palma F."/>
            <person name="Johnson J."/>
            <person name="Lander E.S."/>
            <person name="Lindblad-Toh K."/>
        </authorList>
    </citation>
    <scope>NUCLEOTIDE SEQUENCE [LARGE SCALE GENOMIC DNA]</scope>
</reference>
<dbReference type="AlphaFoldDB" id="A0A669CA70"/>
<sequence>MKTTHIILLCILGAVLLSAVNCNTTVGPVNCCFNLCPRRIKKSGLILLVTGQFWTSCNFTHDDIL</sequence>
<protein>
    <recommendedName>
        <fullName evidence="4">Chemokine interleukin-8-like domain-containing protein</fullName>
    </recommendedName>
</protein>
<accession>A0A669CA70</accession>
<dbReference type="Ensembl" id="ENSONIT00000048713.1">
    <property type="protein sequence ID" value="ENSONIP00000044683.1"/>
    <property type="gene ID" value="ENSONIG00000030427.1"/>
</dbReference>
<organism evidence="2 3">
    <name type="scientific">Oreochromis niloticus</name>
    <name type="common">Nile tilapia</name>
    <name type="synonym">Tilapia nilotica</name>
    <dbReference type="NCBI Taxonomy" id="8128"/>
    <lineage>
        <taxon>Eukaryota</taxon>
        <taxon>Metazoa</taxon>
        <taxon>Chordata</taxon>
        <taxon>Craniata</taxon>
        <taxon>Vertebrata</taxon>
        <taxon>Euteleostomi</taxon>
        <taxon>Actinopterygii</taxon>
        <taxon>Neopterygii</taxon>
        <taxon>Teleostei</taxon>
        <taxon>Neoteleostei</taxon>
        <taxon>Acanthomorphata</taxon>
        <taxon>Ovalentaria</taxon>
        <taxon>Cichlomorphae</taxon>
        <taxon>Cichliformes</taxon>
        <taxon>Cichlidae</taxon>
        <taxon>African cichlids</taxon>
        <taxon>Pseudocrenilabrinae</taxon>
        <taxon>Oreochromini</taxon>
        <taxon>Oreochromis</taxon>
    </lineage>
</organism>
<name>A0A669CA70_ORENI</name>
<keyword evidence="3" id="KW-1185">Reference proteome</keyword>
<evidence type="ECO:0000256" key="1">
    <source>
        <dbReference type="SAM" id="SignalP"/>
    </source>
</evidence>
<feature type="signal peptide" evidence="1">
    <location>
        <begin position="1"/>
        <end position="22"/>
    </location>
</feature>
<reference evidence="2" key="2">
    <citation type="submission" date="2025-08" db="UniProtKB">
        <authorList>
            <consortium name="Ensembl"/>
        </authorList>
    </citation>
    <scope>IDENTIFICATION</scope>
</reference>
<dbReference type="GeneTree" id="ENSGT01110000267891"/>